<keyword evidence="1 2" id="KW-0238">DNA-binding</keyword>
<dbReference type="PROSITE" id="PS50977">
    <property type="entry name" value="HTH_TETR_2"/>
    <property type="match status" value="1"/>
</dbReference>
<evidence type="ECO:0000256" key="1">
    <source>
        <dbReference type="ARBA" id="ARBA00023125"/>
    </source>
</evidence>
<feature type="domain" description="HTH tetR-type" evidence="3">
    <location>
        <begin position="15"/>
        <end position="75"/>
    </location>
</feature>
<evidence type="ECO:0000259" key="3">
    <source>
        <dbReference type="PROSITE" id="PS50977"/>
    </source>
</evidence>
<dbReference type="AlphaFoldDB" id="A0AA94WQ72"/>
<evidence type="ECO:0000313" key="5">
    <source>
        <dbReference type="Proteomes" id="UP000323393"/>
    </source>
</evidence>
<sequence length="200" mass="22629">MNKKRPGRPKLTDNTNTKNQILHTASQLFMTYGYENVSMEQVAESSQVTKASVYYYFNNKATLFTTAVSNMFNRVKKHTEQLLESHKGLKQRLYEVTVDHLKRPHVDFETLLKEASPSLSEDNIHVIRTAESGVNDALEAIFKQAVENEEISTTNPLLLAHAFSTVTMIRNKKALIEELGGAEKTASALVELFWNGIEPR</sequence>
<dbReference type="InterPro" id="IPR023772">
    <property type="entry name" value="DNA-bd_HTH_TetR-type_CS"/>
</dbReference>
<accession>A0AA94WQ72</accession>
<protein>
    <submittedName>
        <fullName evidence="4">TetR/AcrR family transcriptional regulator</fullName>
    </submittedName>
</protein>
<name>A0AA94WQ72_9BACI</name>
<dbReference type="GO" id="GO:0006355">
    <property type="term" value="P:regulation of DNA-templated transcription"/>
    <property type="evidence" value="ECO:0007669"/>
    <property type="project" value="UniProtKB-ARBA"/>
</dbReference>
<feature type="DNA-binding region" description="H-T-H motif" evidence="2">
    <location>
        <begin position="38"/>
        <end position="57"/>
    </location>
</feature>
<dbReference type="PRINTS" id="PR00455">
    <property type="entry name" value="HTHTETR"/>
</dbReference>
<comment type="caution">
    <text evidence="4">The sequence shown here is derived from an EMBL/GenBank/DDBJ whole genome shotgun (WGS) entry which is preliminary data.</text>
</comment>
<evidence type="ECO:0000256" key="2">
    <source>
        <dbReference type="PROSITE-ProRule" id="PRU00335"/>
    </source>
</evidence>
<dbReference type="EMBL" id="VTEU01000005">
    <property type="protein sequence ID" value="TYS58273.1"/>
    <property type="molecule type" value="Genomic_DNA"/>
</dbReference>
<proteinExistence type="predicted"/>
<organism evidence="4 5">
    <name type="scientific">Sutcliffiella horikoshii</name>
    <dbReference type="NCBI Taxonomy" id="79883"/>
    <lineage>
        <taxon>Bacteria</taxon>
        <taxon>Bacillati</taxon>
        <taxon>Bacillota</taxon>
        <taxon>Bacilli</taxon>
        <taxon>Bacillales</taxon>
        <taxon>Bacillaceae</taxon>
        <taxon>Sutcliffiella</taxon>
    </lineage>
</organism>
<dbReference type="PANTHER" id="PTHR30328:SF54">
    <property type="entry name" value="HTH-TYPE TRANSCRIPTIONAL REPRESSOR SCO4008"/>
    <property type="match status" value="1"/>
</dbReference>
<dbReference type="InterPro" id="IPR050109">
    <property type="entry name" value="HTH-type_TetR-like_transc_reg"/>
</dbReference>
<dbReference type="GO" id="GO:0003677">
    <property type="term" value="F:DNA binding"/>
    <property type="evidence" value="ECO:0007669"/>
    <property type="project" value="UniProtKB-UniRule"/>
</dbReference>
<dbReference type="InterPro" id="IPR001647">
    <property type="entry name" value="HTH_TetR"/>
</dbReference>
<dbReference type="PROSITE" id="PS01081">
    <property type="entry name" value="HTH_TETR_1"/>
    <property type="match status" value="1"/>
</dbReference>
<dbReference type="Proteomes" id="UP000323393">
    <property type="component" value="Unassembled WGS sequence"/>
</dbReference>
<dbReference type="SUPFAM" id="SSF46689">
    <property type="entry name" value="Homeodomain-like"/>
    <property type="match status" value="1"/>
</dbReference>
<dbReference type="Pfam" id="PF00440">
    <property type="entry name" value="TetR_N"/>
    <property type="match status" value="1"/>
</dbReference>
<dbReference type="Gene3D" id="1.10.10.60">
    <property type="entry name" value="Homeodomain-like"/>
    <property type="match status" value="1"/>
</dbReference>
<dbReference type="PANTHER" id="PTHR30328">
    <property type="entry name" value="TRANSCRIPTIONAL REPRESSOR"/>
    <property type="match status" value="1"/>
</dbReference>
<dbReference type="InterPro" id="IPR009057">
    <property type="entry name" value="Homeodomain-like_sf"/>
</dbReference>
<gene>
    <name evidence="4" type="ORF">FZC74_13850</name>
</gene>
<evidence type="ECO:0000313" key="4">
    <source>
        <dbReference type="EMBL" id="TYS58273.1"/>
    </source>
</evidence>
<dbReference type="Gene3D" id="1.10.357.10">
    <property type="entry name" value="Tetracycline Repressor, domain 2"/>
    <property type="match status" value="1"/>
</dbReference>
<reference evidence="4 5" key="1">
    <citation type="submission" date="2019-08" db="EMBL/GenBank/DDBJ databases">
        <title>Bacillus genomes from the desert of Cuatro Cienegas, Coahuila.</title>
        <authorList>
            <person name="Olmedo-Alvarez G."/>
        </authorList>
    </citation>
    <scope>NUCLEOTIDE SEQUENCE [LARGE SCALE GENOMIC DNA]</scope>
    <source>
        <strain evidence="4 5">CH88_3T</strain>
    </source>
</reference>